<organism evidence="2 3">
    <name type="scientific">Lachancea dasiensis</name>
    <dbReference type="NCBI Taxonomy" id="1072105"/>
    <lineage>
        <taxon>Eukaryota</taxon>
        <taxon>Fungi</taxon>
        <taxon>Dikarya</taxon>
        <taxon>Ascomycota</taxon>
        <taxon>Saccharomycotina</taxon>
        <taxon>Saccharomycetes</taxon>
        <taxon>Saccharomycetales</taxon>
        <taxon>Saccharomycetaceae</taxon>
        <taxon>Lachancea</taxon>
    </lineage>
</organism>
<dbReference type="GO" id="GO:0000011">
    <property type="term" value="P:vacuole inheritance"/>
    <property type="evidence" value="ECO:0007669"/>
    <property type="project" value="InterPro"/>
</dbReference>
<dbReference type="Pfam" id="PF17321">
    <property type="entry name" value="Vac17"/>
    <property type="match status" value="1"/>
</dbReference>
<name>A0A1G4JYR5_9SACH</name>
<accession>A0A1G4JYR5</accession>
<dbReference type="EMBL" id="LT598461">
    <property type="protein sequence ID" value="SCU96315.1"/>
    <property type="molecule type" value="Genomic_DNA"/>
</dbReference>
<dbReference type="Proteomes" id="UP000190274">
    <property type="component" value="Chromosome H"/>
</dbReference>
<evidence type="ECO:0000313" key="3">
    <source>
        <dbReference type="Proteomes" id="UP000190274"/>
    </source>
</evidence>
<dbReference type="AlphaFoldDB" id="A0A1G4JYR5"/>
<dbReference type="OrthoDB" id="4070503at2759"/>
<feature type="region of interest" description="Disordered" evidence="1">
    <location>
        <begin position="127"/>
        <end position="179"/>
    </location>
</feature>
<dbReference type="STRING" id="1266660.A0A1G4JYR5"/>
<dbReference type="InterPro" id="IPR035293">
    <property type="entry name" value="Vac17"/>
</dbReference>
<sequence length="434" mass="48421">MDEFDLISQLLLRRSQETLQQLDERIEKQRNLHSAGKVNTLEDLNSSLQAYYVHLSQLNDLYFWAQSIQADATVSQKSIAAAELLQELDNISDAFQEQTATTLDLNASPSSAFSFQPRPLKIIERRHGGRKPESPAKVPLDAQPSYPPLRTSSSMGNSLTYSNSWHSSPPRSPIPTAQPRYVRGAKSCDAGLNRANDPHENRLSFFKDRQRLSISFVEDDEYSSDEETVISPSPVNTPFLKNNTVAGSSVLRKAVVKEANNFGKAAQTDLPVNGTFNLPRLLPKTPTVAQCRITSVDYKPEINSGISVYSGRTSRELLFKVATTKSQNKNTTKSKVKTKSWFNDGQLLGTIRNLNNQVQVTSETGTERHDPLPAAKMLKQSRRPFEYRQPPQPYGSIIIHGPSGSKFVTAPRQTELHFKVSHDALRDALNSDII</sequence>
<reference evidence="2 3" key="1">
    <citation type="submission" date="2016-03" db="EMBL/GenBank/DDBJ databases">
        <authorList>
            <person name="Devillers H."/>
        </authorList>
    </citation>
    <scope>NUCLEOTIDE SEQUENCE [LARGE SCALE GENOMIC DNA]</scope>
    <source>
        <strain evidence="2">CBS 10888</strain>
    </source>
</reference>
<evidence type="ECO:0000256" key="1">
    <source>
        <dbReference type="SAM" id="MobiDB-lite"/>
    </source>
</evidence>
<feature type="compositionally biased region" description="Polar residues" evidence="1">
    <location>
        <begin position="150"/>
        <end position="169"/>
    </location>
</feature>
<dbReference type="GO" id="GO:0043495">
    <property type="term" value="F:protein-membrane adaptor activity"/>
    <property type="evidence" value="ECO:0007669"/>
    <property type="project" value="InterPro"/>
</dbReference>
<evidence type="ECO:0000313" key="2">
    <source>
        <dbReference type="EMBL" id="SCU96315.1"/>
    </source>
</evidence>
<keyword evidence="3" id="KW-1185">Reference proteome</keyword>
<proteinExistence type="predicted"/>
<protein>
    <submittedName>
        <fullName evidence="2">LADA_0H00254g1_1</fullName>
    </submittedName>
</protein>
<gene>
    <name evidence="2" type="ORF">LADA_0H00254G</name>
</gene>